<name>A0A6G0Z688_APHCR</name>
<dbReference type="AlphaFoldDB" id="A0A6G0Z688"/>
<evidence type="ECO:0000256" key="1">
    <source>
        <dbReference type="SAM" id="MobiDB-lite"/>
    </source>
</evidence>
<evidence type="ECO:0000313" key="2">
    <source>
        <dbReference type="EMBL" id="KAF0765795.1"/>
    </source>
</evidence>
<dbReference type="EMBL" id="VUJU01001322">
    <property type="protein sequence ID" value="KAF0765795.1"/>
    <property type="molecule type" value="Genomic_DNA"/>
</dbReference>
<organism evidence="2 3">
    <name type="scientific">Aphis craccivora</name>
    <name type="common">Cowpea aphid</name>
    <dbReference type="NCBI Taxonomy" id="307492"/>
    <lineage>
        <taxon>Eukaryota</taxon>
        <taxon>Metazoa</taxon>
        <taxon>Ecdysozoa</taxon>
        <taxon>Arthropoda</taxon>
        <taxon>Hexapoda</taxon>
        <taxon>Insecta</taxon>
        <taxon>Pterygota</taxon>
        <taxon>Neoptera</taxon>
        <taxon>Paraneoptera</taxon>
        <taxon>Hemiptera</taxon>
        <taxon>Sternorrhyncha</taxon>
        <taxon>Aphidomorpha</taxon>
        <taxon>Aphidoidea</taxon>
        <taxon>Aphididae</taxon>
        <taxon>Aphidini</taxon>
        <taxon>Aphis</taxon>
        <taxon>Aphis</taxon>
    </lineage>
</organism>
<gene>
    <name evidence="2" type="ORF">FWK35_00007995</name>
</gene>
<accession>A0A6G0Z688</accession>
<evidence type="ECO:0000313" key="3">
    <source>
        <dbReference type="Proteomes" id="UP000478052"/>
    </source>
</evidence>
<feature type="region of interest" description="Disordered" evidence="1">
    <location>
        <begin position="18"/>
        <end position="99"/>
    </location>
</feature>
<keyword evidence="3" id="KW-1185">Reference proteome</keyword>
<dbReference type="Proteomes" id="UP000478052">
    <property type="component" value="Unassembled WGS sequence"/>
</dbReference>
<comment type="caution">
    <text evidence="2">The sequence shown here is derived from an EMBL/GenBank/DDBJ whole genome shotgun (WGS) entry which is preliminary data.</text>
</comment>
<proteinExistence type="predicted"/>
<sequence>MHHTKMIYKIIEKPVHAETVTTPSSSQVGYREESATPGAPRGTRGDENQTVATTFRYHDRGQGPAAVEHRGRGHDGDRGSHGRLREGDSSPKWSSAHGARVEGARHNKHYYGNAVDHGPRHHVWHGKQTGSESVKHTIGDHNRGHPVEAVHGHFGGVLRLASDHEHGGVRFGHLKPAHVGDHWHYADHQHVHFGDHKHGNFGDHKHGNFGGHSGRQNVDHFGGHRLEHFAGAGRGNFGSPWRAQDTSDAGFRGGQNQRGRPTVLPGSHWHGDVSEFGGTGTGGGTRDQHDHSAAGEVASSGPDAAHREHGEYGFPKLLNQQFSNPAYGHHHGAGGYQVQENVADFNGINSIAVPPPHPAAAAQAFHAGHNYPSPAAPGIGGSNAVDGMQSVFSIPSPPTVNNVYYTLDPVVPYDDTALRSQSETVQNGL</sequence>
<feature type="compositionally biased region" description="Polar residues" evidence="1">
    <location>
        <begin position="19"/>
        <end position="28"/>
    </location>
</feature>
<feature type="region of interest" description="Disordered" evidence="1">
    <location>
        <begin position="244"/>
        <end position="309"/>
    </location>
</feature>
<feature type="compositionally biased region" description="Basic and acidic residues" evidence="1">
    <location>
        <begin position="56"/>
        <end position="89"/>
    </location>
</feature>
<protein>
    <submittedName>
        <fullName evidence="2">Uncharacterized protein</fullName>
    </submittedName>
</protein>
<dbReference type="OrthoDB" id="6631225at2759"/>
<reference evidence="2 3" key="1">
    <citation type="submission" date="2019-08" db="EMBL/GenBank/DDBJ databases">
        <title>Whole genome of Aphis craccivora.</title>
        <authorList>
            <person name="Voronova N.V."/>
            <person name="Shulinski R.S."/>
            <person name="Bandarenka Y.V."/>
            <person name="Zhorov D.G."/>
            <person name="Warner D."/>
        </authorList>
    </citation>
    <scope>NUCLEOTIDE SEQUENCE [LARGE SCALE GENOMIC DNA]</scope>
    <source>
        <strain evidence="2">180601</strain>
        <tissue evidence="2">Whole Body</tissue>
    </source>
</reference>